<evidence type="ECO:0000313" key="2">
    <source>
        <dbReference type="Proteomes" id="UP000237056"/>
    </source>
</evidence>
<gene>
    <name evidence="1" type="ORF">Q361_1601</name>
</gene>
<name>A0A2S4N488_9FLAO</name>
<sequence>IPTVSGVTITQVKDIATGTILTPITYTGGQWYQINGASGLASGSYKDYQVTFTYTTCSATNIVVEGGWNCSAYPATPTDYMCGKSTISVTFTPAVAQVTLVAVTEPTASVNLCSSSLYQVQIGSAGAGNTKSNTAKITLPNGAFITSGTLQAEYPSGSGSWSAVSSTTAGNVVTVNLASHPNYPSSNGIPGVLLSSTSTDRFMNLRWEISTNCDFSSGTRPVISTAANNVCGGTASGSNIDLSLKPINITGANAPYTTYNTVTTPTLTTCTTTNNTVSFSTIILDGTTTSSEIITITLPLGVSYTTGSFACSSTLCPTLTSVTTLGDGRQQLLLNMPTGATHGDNLTYSINVGLSGFTATCGANTIELKSYSKFNSTITCPTVPSGTCPSINILTGSKNATITITKPSFTLAIKGYRQNASPNTYQIALTLTNNSTVNHLSGNTLTINYYCSDASGNPTGGVIASSNFSANINAGANYTHNTSFTTATCSYANGIVAVLSNTSNCICSTASVRLIPSYLDAINDTFTVNGCTANPSNVTNVLANDLLKGVTPTTSNVTISFVSSSNANIGLSGTNVTVASGTAPGVYTLTYQICEIENPANCDTAVATITVAAAPSVVISSPTTTCNTSIVFTLTGTAPWTVTYTNGTTPVTLSGIASSPYTITVNPSNTTTYTLVSASDAYCNAHSSALTGSATISGTKTWLGTTTAWNNTANWTGGSLPAATDCVIIPTTANNPIVSGSSFVAYAGTLTVQNNATLVVNSGNTLAVTNWVNVATTGTLTLEDKASLVQVNNVANTGNIIYKRNTSITRNDYVYWSSPVASFNVSSITSPLVSGPIYIWNPTVNNPNGGQGNWNESTGATMTVGKGYIVRGPNAFSASTASTLTGIFTGVPNNGTITIPVSRGTDTNTATHYGTNGALITN</sequence>
<feature type="non-terminal residue" evidence="1">
    <location>
        <position position="922"/>
    </location>
</feature>
<reference evidence="1 2" key="1">
    <citation type="submission" date="2018-01" db="EMBL/GenBank/DDBJ databases">
        <title>Genomic Encyclopedia of Type Strains, Phase I: the one thousand microbial genomes (KMG-I) project.</title>
        <authorList>
            <person name="Goeker M."/>
        </authorList>
    </citation>
    <scope>NUCLEOTIDE SEQUENCE [LARGE SCALE GENOMIC DNA]</scope>
    <source>
        <strain evidence="1 2">DSM 17960</strain>
    </source>
</reference>
<dbReference type="AlphaFoldDB" id="A0A2S4N488"/>
<feature type="non-terminal residue" evidence="1">
    <location>
        <position position="1"/>
    </location>
</feature>
<keyword evidence="2" id="KW-1185">Reference proteome</keyword>
<organism evidence="1 2">
    <name type="scientific">Flavobacterium croceum DSM 17960</name>
    <dbReference type="NCBI Taxonomy" id="1121886"/>
    <lineage>
        <taxon>Bacteria</taxon>
        <taxon>Pseudomonadati</taxon>
        <taxon>Bacteroidota</taxon>
        <taxon>Flavobacteriia</taxon>
        <taxon>Flavobacteriales</taxon>
        <taxon>Flavobacteriaceae</taxon>
        <taxon>Flavobacterium</taxon>
    </lineage>
</organism>
<accession>A0A2S4N488</accession>
<protein>
    <submittedName>
        <fullName evidence="1">Uncharacterized protein</fullName>
    </submittedName>
</protein>
<dbReference type="Proteomes" id="UP000237056">
    <property type="component" value="Unassembled WGS sequence"/>
</dbReference>
<proteinExistence type="predicted"/>
<comment type="caution">
    <text evidence="1">The sequence shown here is derived from an EMBL/GenBank/DDBJ whole genome shotgun (WGS) entry which is preliminary data.</text>
</comment>
<evidence type="ECO:0000313" key="1">
    <source>
        <dbReference type="EMBL" id="POS00559.1"/>
    </source>
</evidence>
<dbReference type="EMBL" id="PQNY01000060">
    <property type="protein sequence ID" value="POS00559.1"/>
    <property type="molecule type" value="Genomic_DNA"/>
</dbReference>